<gene>
    <name evidence="3" type="ORF">QWJ41_14875</name>
</gene>
<keyword evidence="4" id="KW-1185">Reference proteome</keyword>
<evidence type="ECO:0000256" key="2">
    <source>
        <dbReference type="SAM" id="Phobius"/>
    </source>
</evidence>
<evidence type="ECO:0000256" key="1">
    <source>
        <dbReference type="SAM" id="Coils"/>
    </source>
</evidence>
<feature type="transmembrane region" description="Helical" evidence="2">
    <location>
        <begin position="213"/>
        <end position="234"/>
    </location>
</feature>
<keyword evidence="1" id="KW-0175">Coiled coil</keyword>
<dbReference type="RefSeq" id="WP_302709188.1">
    <property type="nucleotide sequence ID" value="NZ_JAULSC010000016.1"/>
</dbReference>
<keyword evidence="2" id="KW-1133">Transmembrane helix</keyword>
<evidence type="ECO:0000313" key="3">
    <source>
        <dbReference type="EMBL" id="MDO3397008.1"/>
    </source>
</evidence>
<evidence type="ECO:0008006" key="5">
    <source>
        <dbReference type="Google" id="ProtNLM"/>
    </source>
</evidence>
<feature type="transmembrane region" description="Helical" evidence="2">
    <location>
        <begin position="188"/>
        <end position="207"/>
    </location>
</feature>
<dbReference type="EMBL" id="JAULSC010000016">
    <property type="protein sequence ID" value="MDO3397008.1"/>
    <property type="molecule type" value="Genomic_DNA"/>
</dbReference>
<accession>A0ABT8TVJ2</accession>
<sequence>MTEEPGAVAGKDEPAAQQVIFDDDQEGIAIPPLAARRLAAIRGEAKPAAEILRQITDQTASYRAISEQIDQAANPRLDLRLGLGMPGLTQRNLVSGDQRTPQIDDLVKHRQPLSAMEGYADWQRELVEQREELAREQEEAEAALAEYGLQRATLEAERHEQMLSAMRRSADHTSQLLEEHRHSRGLQVGTFVVAFLGLLGGILVPAWPGLPAAWRVVMPVAGTMVCVVVVWLLVRRRRR</sequence>
<keyword evidence="2" id="KW-0472">Membrane</keyword>
<comment type="caution">
    <text evidence="3">The sequence shown here is derived from an EMBL/GenBank/DDBJ whole genome shotgun (WGS) entry which is preliminary data.</text>
</comment>
<reference evidence="3" key="1">
    <citation type="submission" date="2023-06" db="EMBL/GenBank/DDBJ databases">
        <title>Genome sequence of Nocardioides sp. SOB44.</title>
        <authorList>
            <person name="Zhang G."/>
        </authorList>
    </citation>
    <scope>NUCLEOTIDE SEQUENCE</scope>
    <source>
        <strain evidence="3">SOB44</strain>
    </source>
</reference>
<organism evidence="3 4">
    <name type="scientific">Nocardioides cremeus</name>
    <dbReference type="NCBI Taxonomy" id="3058044"/>
    <lineage>
        <taxon>Bacteria</taxon>
        <taxon>Bacillati</taxon>
        <taxon>Actinomycetota</taxon>
        <taxon>Actinomycetes</taxon>
        <taxon>Propionibacteriales</taxon>
        <taxon>Nocardioidaceae</taxon>
        <taxon>Nocardioides</taxon>
    </lineage>
</organism>
<name>A0ABT8TVJ2_9ACTN</name>
<dbReference type="Proteomes" id="UP001168363">
    <property type="component" value="Unassembled WGS sequence"/>
</dbReference>
<proteinExistence type="predicted"/>
<evidence type="ECO:0000313" key="4">
    <source>
        <dbReference type="Proteomes" id="UP001168363"/>
    </source>
</evidence>
<feature type="coiled-coil region" evidence="1">
    <location>
        <begin position="119"/>
        <end position="169"/>
    </location>
</feature>
<protein>
    <recommendedName>
        <fullName evidence="5">DUF1707 domain-containing protein</fullName>
    </recommendedName>
</protein>
<keyword evidence="2" id="KW-0812">Transmembrane</keyword>